<accession>A0A0M9FSY3</accession>
<gene>
    <name evidence="2" type="ORF">ABB37_08531</name>
</gene>
<dbReference type="EMBL" id="LGTL01000025">
    <property type="protein sequence ID" value="KPA75216.1"/>
    <property type="molecule type" value="Genomic_DNA"/>
</dbReference>
<dbReference type="OrthoDB" id="272021at2759"/>
<evidence type="ECO:0000313" key="3">
    <source>
        <dbReference type="Proteomes" id="UP000037923"/>
    </source>
</evidence>
<dbReference type="AlphaFoldDB" id="A0A0M9FSY3"/>
<dbReference type="VEuPathDB" id="TriTrypDB:LpyrH10_25_0290"/>
<comment type="caution">
    <text evidence="2">The sequence shown here is derived from an EMBL/GenBank/DDBJ whole genome shotgun (WGS) entry which is preliminary data.</text>
</comment>
<keyword evidence="3" id="KW-1185">Reference proteome</keyword>
<dbReference type="OMA" id="YMQLEYH"/>
<sequence>MDYMQLEYHNPAAELTPQEVVFIHHAAAAKRQEIIAAARALRRIIESGEGSADLHRVLERFSASVNITHIPKRFMEKTPMVSTTPTAATTSRSKKHLRRFHRETHNRNYLRRLHRQRKTSVTESHFFQVPSSPLPLSFAAQQDIERTHGSQSRRRGPTGSGYAPLFTKASTSPLASRELSPTERASLQFLTPAKRSPKTESLARHTPSDPKARMLFNEPKRMPNLHRRVPPDFKAACAERYTCCSENHCTGNGERVAQNSVASVNTPWY</sequence>
<dbReference type="Proteomes" id="UP000037923">
    <property type="component" value="Unassembled WGS sequence"/>
</dbReference>
<feature type="compositionally biased region" description="Basic and acidic residues" evidence="1">
    <location>
        <begin position="197"/>
        <end position="212"/>
    </location>
</feature>
<proteinExistence type="predicted"/>
<name>A0A0M9FSY3_LEPPY</name>
<dbReference type="GeneID" id="26908815"/>
<evidence type="ECO:0000256" key="1">
    <source>
        <dbReference type="SAM" id="MobiDB-lite"/>
    </source>
</evidence>
<evidence type="ECO:0000313" key="2">
    <source>
        <dbReference type="EMBL" id="KPA75216.1"/>
    </source>
</evidence>
<organism evidence="2 3">
    <name type="scientific">Leptomonas pyrrhocoris</name>
    <name type="common">Firebug parasite</name>
    <dbReference type="NCBI Taxonomy" id="157538"/>
    <lineage>
        <taxon>Eukaryota</taxon>
        <taxon>Discoba</taxon>
        <taxon>Euglenozoa</taxon>
        <taxon>Kinetoplastea</taxon>
        <taxon>Metakinetoplastina</taxon>
        <taxon>Trypanosomatida</taxon>
        <taxon>Trypanosomatidae</taxon>
        <taxon>Leishmaniinae</taxon>
        <taxon>Leptomonas</taxon>
    </lineage>
</organism>
<protein>
    <submittedName>
        <fullName evidence="2">Uncharacterized protein</fullName>
    </submittedName>
</protein>
<dbReference type="RefSeq" id="XP_015653655.1">
    <property type="nucleotide sequence ID" value="XM_015807573.1"/>
</dbReference>
<feature type="region of interest" description="Disordered" evidence="1">
    <location>
        <begin position="144"/>
        <end position="214"/>
    </location>
</feature>
<reference evidence="2 3" key="1">
    <citation type="submission" date="2015-07" db="EMBL/GenBank/DDBJ databases">
        <title>High-quality genome of monoxenous trypanosomatid Leptomonas pyrrhocoris.</title>
        <authorList>
            <person name="Flegontov P."/>
            <person name="Butenko A."/>
            <person name="Firsov S."/>
            <person name="Vlcek C."/>
            <person name="Logacheva M.D."/>
            <person name="Field M."/>
            <person name="Filatov D."/>
            <person name="Flegontova O."/>
            <person name="Gerasimov E."/>
            <person name="Jackson A.P."/>
            <person name="Kelly S."/>
            <person name="Opperdoes F."/>
            <person name="O'Reilly A."/>
            <person name="Votypka J."/>
            <person name="Yurchenko V."/>
            <person name="Lukes J."/>
        </authorList>
    </citation>
    <scope>NUCLEOTIDE SEQUENCE [LARGE SCALE GENOMIC DNA]</scope>
    <source>
        <strain evidence="2">H10</strain>
    </source>
</reference>